<keyword evidence="8" id="KW-0325">Glycoprotein</keyword>
<evidence type="ECO:0000256" key="5">
    <source>
        <dbReference type="ARBA" id="ARBA00022968"/>
    </source>
</evidence>
<dbReference type="GO" id="GO:0005789">
    <property type="term" value="C:endoplasmic reticulum membrane"/>
    <property type="evidence" value="ECO:0007669"/>
    <property type="project" value="UniProtKB-SubCell"/>
</dbReference>
<keyword evidence="5" id="KW-0735">Signal-anchor</keyword>
<feature type="domain" description="Band 7" evidence="9">
    <location>
        <begin position="92"/>
        <end position="249"/>
    </location>
</feature>
<evidence type="ECO:0000256" key="1">
    <source>
        <dbReference type="ARBA" id="ARBA00004648"/>
    </source>
</evidence>
<dbReference type="CDD" id="cd03406">
    <property type="entry name" value="SPFH_like_u3"/>
    <property type="match status" value="1"/>
</dbReference>
<keyword evidence="6" id="KW-1133">Transmembrane helix</keyword>
<protein>
    <recommendedName>
        <fullName evidence="9">Band 7 domain-containing protein</fullName>
    </recommendedName>
</protein>
<comment type="subcellular location">
    <subcellularLocation>
        <location evidence="1">Endoplasmic reticulum membrane</location>
        <topology evidence="1">Single-pass type II membrane protein</topology>
    </subcellularLocation>
</comment>
<evidence type="ECO:0000256" key="8">
    <source>
        <dbReference type="ARBA" id="ARBA00023180"/>
    </source>
</evidence>
<dbReference type="GO" id="GO:0015485">
    <property type="term" value="F:cholesterol binding"/>
    <property type="evidence" value="ECO:0007669"/>
    <property type="project" value="TreeGrafter"/>
</dbReference>
<evidence type="ECO:0000313" key="11">
    <source>
        <dbReference type="Proteomes" id="UP000325577"/>
    </source>
</evidence>
<dbReference type="InterPro" id="IPR033294">
    <property type="entry name" value="Erlin1/2"/>
</dbReference>
<keyword evidence="7" id="KW-0472">Membrane</keyword>
<name>A0A5J5AGN4_9ASTE</name>
<dbReference type="OrthoDB" id="77368at2759"/>
<dbReference type="PANTHER" id="PTHR15351">
    <property type="entry name" value="ERLIN (ER LIPID RAFT ASSOCIATED PROTEIN) HOMOLOG"/>
    <property type="match status" value="1"/>
</dbReference>
<dbReference type="PANTHER" id="PTHR15351:SF3">
    <property type="entry name" value="ERLIN"/>
    <property type="match status" value="1"/>
</dbReference>
<gene>
    <name evidence="10" type="ORF">F0562_033853</name>
</gene>
<evidence type="ECO:0000256" key="6">
    <source>
        <dbReference type="ARBA" id="ARBA00022989"/>
    </source>
</evidence>
<proteinExistence type="inferred from homology"/>
<dbReference type="InterPro" id="IPR001107">
    <property type="entry name" value="Band_7"/>
</dbReference>
<dbReference type="Proteomes" id="UP000325577">
    <property type="component" value="Linkage Group LG20"/>
</dbReference>
<evidence type="ECO:0000256" key="4">
    <source>
        <dbReference type="ARBA" id="ARBA00022824"/>
    </source>
</evidence>
<dbReference type="GO" id="GO:0031625">
    <property type="term" value="F:ubiquitin protein ligase binding"/>
    <property type="evidence" value="ECO:0007669"/>
    <property type="project" value="InterPro"/>
</dbReference>
<evidence type="ECO:0000256" key="3">
    <source>
        <dbReference type="ARBA" id="ARBA00022692"/>
    </source>
</evidence>
<sequence>MKDALLQADANRDVTVERQRVAEKEAETRKKIAISEAEKNVLVSKIQMEQKLMEKDTLISNKDRWDWLYPIVEKILIRILVPSSSSLKSSLSILHQVPEGHVGVYWRGGALLKTITDPGFHLKMPLITHFEPTQVTLQTDLVRDIPCGTKGGVVNRLHKDYVYETLRDYGVQYDNTWIYDKIHHEINQFCSVHSLQQVYIDMFDQIDEKMKDALQADCTRYAPGIQIISVRVTKPSIPDSIRRNFVQMEEERTKVLIAVERQRVAEKEAETHKKIAISEAEKNALVSKIQMEQKLMEKDSARKQEEIANEMYRAREKSLADGNFYHAMKEAEANKLKLTPQYLELKFIEAIANNSKIFFGNKVPNMILDQRLLGNFFQGGQKMEL</sequence>
<dbReference type="EMBL" id="CM018044">
    <property type="protein sequence ID" value="KAA8529348.1"/>
    <property type="molecule type" value="Genomic_DNA"/>
</dbReference>
<keyword evidence="11" id="KW-1185">Reference proteome</keyword>
<dbReference type="GO" id="GO:0032933">
    <property type="term" value="P:SREBP signaling pathway"/>
    <property type="evidence" value="ECO:0007669"/>
    <property type="project" value="TreeGrafter"/>
</dbReference>
<dbReference type="Pfam" id="PF01145">
    <property type="entry name" value="Band_7"/>
    <property type="match status" value="1"/>
</dbReference>
<comment type="similarity">
    <text evidence="2">Belongs to the band 7/mec-2 family.</text>
</comment>
<organism evidence="10 11">
    <name type="scientific">Nyssa sinensis</name>
    <dbReference type="NCBI Taxonomy" id="561372"/>
    <lineage>
        <taxon>Eukaryota</taxon>
        <taxon>Viridiplantae</taxon>
        <taxon>Streptophyta</taxon>
        <taxon>Embryophyta</taxon>
        <taxon>Tracheophyta</taxon>
        <taxon>Spermatophyta</taxon>
        <taxon>Magnoliopsida</taxon>
        <taxon>eudicotyledons</taxon>
        <taxon>Gunneridae</taxon>
        <taxon>Pentapetalae</taxon>
        <taxon>asterids</taxon>
        <taxon>Cornales</taxon>
        <taxon>Nyssaceae</taxon>
        <taxon>Nyssa</taxon>
    </lineage>
</organism>
<keyword evidence="4" id="KW-0256">Endoplasmic reticulum</keyword>
<evidence type="ECO:0000313" key="10">
    <source>
        <dbReference type="EMBL" id="KAA8529348.1"/>
    </source>
</evidence>
<dbReference type="AlphaFoldDB" id="A0A5J5AGN4"/>
<keyword evidence="3" id="KW-0812">Transmembrane</keyword>
<evidence type="ECO:0000259" key="9">
    <source>
        <dbReference type="SMART" id="SM00244"/>
    </source>
</evidence>
<dbReference type="SMART" id="SM00244">
    <property type="entry name" value="PHB"/>
    <property type="match status" value="1"/>
</dbReference>
<evidence type="ECO:0000256" key="2">
    <source>
        <dbReference type="ARBA" id="ARBA00008164"/>
    </source>
</evidence>
<accession>A0A5J5AGN4</accession>
<reference evidence="10 11" key="1">
    <citation type="submission" date="2019-09" db="EMBL/GenBank/DDBJ databases">
        <title>A chromosome-level genome assembly of the Chinese tupelo Nyssa sinensis.</title>
        <authorList>
            <person name="Yang X."/>
            <person name="Kang M."/>
            <person name="Yang Y."/>
            <person name="Xiong H."/>
            <person name="Wang M."/>
            <person name="Zhang Z."/>
            <person name="Wang Z."/>
            <person name="Wu H."/>
            <person name="Ma T."/>
            <person name="Liu J."/>
            <person name="Xi Z."/>
        </authorList>
    </citation>
    <scope>NUCLEOTIDE SEQUENCE [LARGE SCALE GENOMIC DNA]</scope>
    <source>
        <strain evidence="10">J267</strain>
        <tissue evidence="10">Leaf</tissue>
    </source>
</reference>
<evidence type="ECO:0000256" key="7">
    <source>
        <dbReference type="ARBA" id="ARBA00023136"/>
    </source>
</evidence>